<protein>
    <submittedName>
        <fullName evidence="2">Uncharacterized protein</fullName>
    </submittedName>
</protein>
<dbReference type="Proteomes" id="UP000008743">
    <property type="component" value="Unassembled WGS sequence"/>
</dbReference>
<keyword evidence="3" id="KW-1185">Reference proteome</keyword>
<organism evidence="2 3">
    <name type="scientific">Capsaspora owczarzaki (strain ATCC 30864)</name>
    <dbReference type="NCBI Taxonomy" id="595528"/>
    <lineage>
        <taxon>Eukaryota</taxon>
        <taxon>Filasterea</taxon>
        <taxon>Capsaspora</taxon>
    </lineage>
</organism>
<evidence type="ECO:0000256" key="1">
    <source>
        <dbReference type="SAM" id="MobiDB-lite"/>
    </source>
</evidence>
<feature type="region of interest" description="Disordered" evidence="1">
    <location>
        <begin position="14"/>
        <end position="44"/>
    </location>
</feature>
<evidence type="ECO:0000313" key="3">
    <source>
        <dbReference type="Proteomes" id="UP000008743"/>
    </source>
</evidence>
<evidence type="ECO:0000313" key="2">
    <source>
        <dbReference type="EMBL" id="KJE93222.1"/>
    </source>
</evidence>
<dbReference type="EMBL" id="KE346365">
    <property type="protein sequence ID" value="KJE93222.1"/>
    <property type="molecule type" value="Genomic_DNA"/>
</dbReference>
<feature type="compositionally biased region" description="Polar residues" evidence="1">
    <location>
        <begin position="22"/>
        <end position="40"/>
    </location>
</feature>
<dbReference type="AlphaFoldDB" id="A0A0D2VQY6"/>
<dbReference type="RefSeq" id="XP_004347866.1">
    <property type="nucleotide sequence ID" value="XM_004347816.1"/>
</dbReference>
<gene>
    <name evidence="2" type="ORF">CAOG_004041</name>
</gene>
<accession>A0A0D2VQY6</accession>
<name>A0A0D2VQY6_CAPO3</name>
<proteinExistence type="predicted"/>
<dbReference type="InParanoid" id="A0A0D2VQY6"/>
<sequence>MVFERLNFPRKTMMTLSPKAESMQQSQPSRLTEPSTSATRAPQLPASDEATLLDWVQSLRYFPIDLASFDNRNDHKWYLYSPIPDRQTGWALLGAVARRGETVPLRVVSNKMDSFSLAGKYKDGADIRVVLRRPGRLFTFFRDRHHLMALEGAVYFRVAEEEREFGRVAVYKTCLALNVSKGAEKTRCHNSPQNGRLVCHLAAHQSQEKYIGLADKSRAPALDSRAVASASDVKIEIPTTD</sequence>
<reference evidence="3" key="1">
    <citation type="submission" date="2011-02" db="EMBL/GenBank/DDBJ databases">
        <title>The Genome Sequence of Capsaspora owczarzaki ATCC 30864.</title>
        <authorList>
            <person name="Russ C."/>
            <person name="Cuomo C."/>
            <person name="Burger G."/>
            <person name="Gray M.W."/>
            <person name="Holland P.W.H."/>
            <person name="King N."/>
            <person name="Lang F.B.F."/>
            <person name="Roger A.J."/>
            <person name="Ruiz-Trillo I."/>
            <person name="Young S.K."/>
            <person name="Zeng Q."/>
            <person name="Gargeya S."/>
            <person name="Alvarado L."/>
            <person name="Berlin A."/>
            <person name="Chapman S.B."/>
            <person name="Chen Z."/>
            <person name="Freedman E."/>
            <person name="Gellesch M."/>
            <person name="Goldberg J."/>
            <person name="Griggs A."/>
            <person name="Gujja S."/>
            <person name="Heilman E."/>
            <person name="Heiman D."/>
            <person name="Howarth C."/>
            <person name="Mehta T."/>
            <person name="Neiman D."/>
            <person name="Pearson M."/>
            <person name="Roberts A."/>
            <person name="Saif S."/>
            <person name="Shea T."/>
            <person name="Shenoy N."/>
            <person name="Sisk P."/>
            <person name="Stolte C."/>
            <person name="Sykes S."/>
            <person name="White J."/>
            <person name="Yandava C."/>
            <person name="Haas B."/>
            <person name="Nusbaum C."/>
            <person name="Birren B."/>
        </authorList>
    </citation>
    <scope>NUCLEOTIDE SEQUENCE</scope>
    <source>
        <strain evidence="3">ATCC 30864</strain>
    </source>
</reference>